<comment type="caution">
    <text evidence="3">The sequence shown here is derived from an EMBL/GenBank/DDBJ whole genome shotgun (WGS) entry which is preliminary data.</text>
</comment>
<evidence type="ECO:0000313" key="4">
    <source>
        <dbReference type="Proteomes" id="UP000323000"/>
    </source>
</evidence>
<dbReference type="EMBL" id="VAHF01000001">
    <property type="protein sequence ID" value="TXG72541.1"/>
    <property type="molecule type" value="Genomic_DNA"/>
</dbReference>
<evidence type="ECO:0000313" key="3">
    <source>
        <dbReference type="EMBL" id="TXG72541.1"/>
    </source>
</evidence>
<organism evidence="3 4">
    <name type="scientific">Acer yangbiense</name>
    <dbReference type="NCBI Taxonomy" id="1000413"/>
    <lineage>
        <taxon>Eukaryota</taxon>
        <taxon>Viridiplantae</taxon>
        <taxon>Streptophyta</taxon>
        <taxon>Embryophyta</taxon>
        <taxon>Tracheophyta</taxon>
        <taxon>Spermatophyta</taxon>
        <taxon>Magnoliopsida</taxon>
        <taxon>eudicotyledons</taxon>
        <taxon>Gunneridae</taxon>
        <taxon>Pentapetalae</taxon>
        <taxon>rosids</taxon>
        <taxon>malvids</taxon>
        <taxon>Sapindales</taxon>
        <taxon>Sapindaceae</taxon>
        <taxon>Hippocastanoideae</taxon>
        <taxon>Acereae</taxon>
        <taxon>Acer</taxon>
    </lineage>
</organism>
<feature type="compositionally biased region" description="Basic and acidic residues" evidence="1">
    <location>
        <begin position="10"/>
        <end position="22"/>
    </location>
</feature>
<feature type="transmembrane region" description="Helical" evidence="2">
    <location>
        <begin position="42"/>
        <end position="66"/>
    </location>
</feature>
<reference evidence="4" key="1">
    <citation type="journal article" date="2019" name="Gigascience">
        <title>De novo genome assembly of the endangered Acer yangbiense, a plant species with extremely small populations endemic to Yunnan Province, China.</title>
        <authorList>
            <person name="Yang J."/>
            <person name="Wariss H.M."/>
            <person name="Tao L."/>
            <person name="Zhang R."/>
            <person name="Yun Q."/>
            <person name="Hollingsworth P."/>
            <person name="Dao Z."/>
            <person name="Luo G."/>
            <person name="Guo H."/>
            <person name="Ma Y."/>
            <person name="Sun W."/>
        </authorList>
    </citation>
    <scope>NUCLEOTIDE SEQUENCE [LARGE SCALE GENOMIC DNA]</scope>
    <source>
        <strain evidence="4">cv. Malutang</strain>
    </source>
</reference>
<keyword evidence="2" id="KW-0472">Membrane</keyword>
<keyword evidence="2" id="KW-0812">Transmembrane</keyword>
<accession>A0A5C7ITD7</accession>
<evidence type="ECO:0000256" key="1">
    <source>
        <dbReference type="SAM" id="MobiDB-lite"/>
    </source>
</evidence>
<sequence>MLSSLIPESLDNKHSDENPRDLQSDHQLIQAVLPNAKISKHVFILILCFALGSMIFLVSLPICFYLKKRQKDHDLSLKEEPWDVKSFRK</sequence>
<keyword evidence="4" id="KW-1185">Reference proteome</keyword>
<dbReference type="Proteomes" id="UP000323000">
    <property type="component" value="Chromosome 1"/>
</dbReference>
<feature type="region of interest" description="Disordered" evidence="1">
    <location>
        <begin position="1"/>
        <end position="22"/>
    </location>
</feature>
<dbReference type="AlphaFoldDB" id="A0A5C7ITD7"/>
<gene>
    <name evidence="3" type="ORF">EZV62_001120</name>
</gene>
<protein>
    <submittedName>
        <fullName evidence="3">Uncharacterized protein</fullName>
    </submittedName>
</protein>
<name>A0A5C7ITD7_9ROSI</name>
<evidence type="ECO:0000256" key="2">
    <source>
        <dbReference type="SAM" id="Phobius"/>
    </source>
</evidence>
<proteinExistence type="predicted"/>
<keyword evidence="2" id="KW-1133">Transmembrane helix</keyword>